<dbReference type="InterPro" id="IPR007392">
    <property type="entry name" value="GD_AH_second"/>
</dbReference>
<evidence type="ECO:0000313" key="6">
    <source>
        <dbReference type="Proteomes" id="UP000182379"/>
    </source>
</evidence>
<dbReference type="GO" id="GO:0016829">
    <property type="term" value="F:lyase activity"/>
    <property type="evidence" value="ECO:0007669"/>
    <property type="project" value="UniProtKB-KW"/>
</dbReference>
<dbReference type="EMBL" id="FNOP01000010">
    <property type="protein sequence ID" value="SDX01356.1"/>
    <property type="molecule type" value="Genomic_DNA"/>
</dbReference>
<dbReference type="GeneID" id="78335438"/>
<dbReference type="InterPro" id="IPR052172">
    <property type="entry name" value="UxaA_altronate/galactarate_dh"/>
</dbReference>
<protein>
    <submittedName>
        <fullName evidence="5">Altronate dehydratase large subunit</fullName>
    </submittedName>
</protein>
<keyword evidence="2" id="KW-0456">Lyase</keyword>
<reference evidence="5 6" key="1">
    <citation type="submission" date="2016-10" db="EMBL/GenBank/DDBJ databases">
        <authorList>
            <person name="Varghese N."/>
            <person name="Submissions S."/>
        </authorList>
    </citation>
    <scope>NUCLEOTIDE SEQUENCE [LARGE SCALE GENOMIC DNA]</scope>
    <source>
        <strain evidence="5 6">WCC6</strain>
    </source>
</reference>
<comment type="similarity">
    <text evidence="1">Belongs to the UxaA family.</text>
</comment>
<dbReference type="GO" id="GO:0019698">
    <property type="term" value="P:D-galacturonate catabolic process"/>
    <property type="evidence" value="ECO:0007669"/>
    <property type="project" value="TreeGrafter"/>
</dbReference>
<dbReference type="InterPro" id="IPR048332">
    <property type="entry name" value="GD_AH_C"/>
</dbReference>
<name>A0A1H2Y878_ACIFE</name>
<evidence type="ECO:0000256" key="1">
    <source>
        <dbReference type="ARBA" id="ARBA00010986"/>
    </source>
</evidence>
<dbReference type="RefSeq" id="WP_012939086.1">
    <property type="nucleotide sequence ID" value="NZ_CALAKB010000002.1"/>
</dbReference>
<dbReference type="OMA" id="VGWELFH"/>
<sequence length="386" mass="40870">MEFWGYKRKEGRAGIRNHVLILPTCACGSETARIVASQVRGAVNIVFNTGCSDVAANTAMSQKVLTGFACNPNVYGVVIIGLGCETVPHLKLKEKIQSMTSKPVVSFGIQDEGGTLKTIEKAVRAAREMAAEAGKQQKELCDISNLLLGIECGGSDATSGIASNPAVGELSDLLVDLGASTIMSESIEWIGAEHVLAKRAATPHIHNQIIQICKDYEAHLMAAGQDCRAGQPTPGNKAGGLSTLDEKSLGCIRKGGTRPIVEVLEQAARPSCQGAIVMDTAGYDISSVTSMVAGGCNAVIFTTGRGTPTGNAIVPVIKVTGNERTYQKMEDNMDVDVSAIVRGEKTFKECGKEMLQVIQDVCNGRMTKAEAYGFSDIAVDHVCRFV</sequence>
<feature type="domain" description="D-galactarate/Altronate dehydratase second" evidence="3">
    <location>
        <begin position="5"/>
        <end position="133"/>
    </location>
</feature>
<dbReference type="PANTHER" id="PTHR30536">
    <property type="entry name" value="ALTRONATE/GALACTARATE DEHYDRATASE"/>
    <property type="match status" value="1"/>
</dbReference>
<accession>A0A1H2Y878</accession>
<evidence type="ECO:0000313" key="5">
    <source>
        <dbReference type="EMBL" id="SDX01356.1"/>
    </source>
</evidence>
<organism evidence="5 6">
    <name type="scientific">Acidaminococcus fermentans</name>
    <dbReference type="NCBI Taxonomy" id="905"/>
    <lineage>
        <taxon>Bacteria</taxon>
        <taxon>Bacillati</taxon>
        <taxon>Bacillota</taxon>
        <taxon>Negativicutes</taxon>
        <taxon>Acidaminococcales</taxon>
        <taxon>Acidaminococcaceae</taxon>
        <taxon>Acidaminococcus</taxon>
    </lineage>
</organism>
<proteinExistence type="inferred from homology"/>
<comment type="caution">
    <text evidence="5">The sequence shown here is derived from an EMBL/GenBank/DDBJ whole genome shotgun (WGS) entry which is preliminary data.</text>
</comment>
<evidence type="ECO:0000256" key="2">
    <source>
        <dbReference type="ARBA" id="ARBA00023239"/>
    </source>
</evidence>
<dbReference type="Pfam" id="PF04295">
    <property type="entry name" value="GD_AH_second"/>
    <property type="match status" value="1"/>
</dbReference>
<feature type="domain" description="D-galactarate/Altronate dehydratase C-terminal" evidence="4">
    <location>
        <begin position="143"/>
        <end position="379"/>
    </location>
</feature>
<dbReference type="AlphaFoldDB" id="A0A1H2Y878"/>
<evidence type="ECO:0000259" key="3">
    <source>
        <dbReference type="Pfam" id="PF04295"/>
    </source>
</evidence>
<dbReference type="PANTHER" id="PTHR30536:SF5">
    <property type="entry name" value="ALTRONATE DEHYDRATASE"/>
    <property type="match status" value="1"/>
</dbReference>
<dbReference type="Pfam" id="PF20629">
    <property type="entry name" value="GD_AH_C"/>
    <property type="match status" value="1"/>
</dbReference>
<evidence type="ECO:0000259" key="4">
    <source>
        <dbReference type="Pfam" id="PF20629"/>
    </source>
</evidence>
<dbReference type="Proteomes" id="UP000182379">
    <property type="component" value="Unassembled WGS sequence"/>
</dbReference>
<gene>
    <name evidence="5" type="ORF">SAMN05216495_11088</name>
</gene>